<gene>
    <name evidence="2" type="ORF">R1flu_018314</name>
</gene>
<reference evidence="2 3" key="1">
    <citation type="submission" date="2024-09" db="EMBL/GenBank/DDBJ databases">
        <title>Chromosome-scale assembly of Riccia fluitans.</title>
        <authorList>
            <person name="Paukszto L."/>
            <person name="Sawicki J."/>
            <person name="Karawczyk K."/>
            <person name="Piernik-Szablinska J."/>
            <person name="Szczecinska M."/>
            <person name="Mazdziarz M."/>
        </authorList>
    </citation>
    <scope>NUCLEOTIDE SEQUENCE [LARGE SCALE GENOMIC DNA]</scope>
    <source>
        <strain evidence="2">Rf_01</strain>
        <tissue evidence="2">Aerial parts of the thallus</tissue>
    </source>
</reference>
<organism evidence="2 3">
    <name type="scientific">Riccia fluitans</name>
    <dbReference type="NCBI Taxonomy" id="41844"/>
    <lineage>
        <taxon>Eukaryota</taxon>
        <taxon>Viridiplantae</taxon>
        <taxon>Streptophyta</taxon>
        <taxon>Embryophyta</taxon>
        <taxon>Marchantiophyta</taxon>
        <taxon>Marchantiopsida</taxon>
        <taxon>Marchantiidae</taxon>
        <taxon>Marchantiales</taxon>
        <taxon>Ricciaceae</taxon>
        <taxon>Riccia</taxon>
    </lineage>
</organism>
<proteinExistence type="predicted"/>
<dbReference type="Gene3D" id="1.25.40.540">
    <property type="entry name" value="TAP42-like family"/>
    <property type="match status" value="1"/>
</dbReference>
<comment type="caution">
    <text evidence="2">The sequence shown here is derived from an EMBL/GenBank/DDBJ whole genome shotgun (WGS) entry which is preliminary data.</text>
</comment>
<feature type="region of interest" description="Disordered" evidence="1">
    <location>
        <begin position="152"/>
        <end position="189"/>
    </location>
</feature>
<feature type="region of interest" description="Disordered" evidence="1">
    <location>
        <begin position="353"/>
        <end position="406"/>
    </location>
</feature>
<protein>
    <recommendedName>
        <fullName evidence="4">TAP42-like protein</fullName>
    </recommendedName>
</protein>
<feature type="compositionally biased region" description="Basic and acidic residues" evidence="1">
    <location>
        <begin position="353"/>
        <end position="369"/>
    </location>
</feature>
<dbReference type="InterPro" id="IPR007304">
    <property type="entry name" value="TAP46-like"/>
</dbReference>
<dbReference type="AlphaFoldDB" id="A0ABD1ZGX7"/>
<accession>A0ABD1ZGX7</accession>
<dbReference type="Pfam" id="PF04177">
    <property type="entry name" value="TAP42"/>
    <property type="match status" value="1"/>
</dbReference>
<keyword evidence="3" id="KW-1185">Reference proteome</keyword>
<feature type="compositionally biased region" description="Acidic residues" evidence="1">
    <location>
        <begin position="180"/>
        <end position="189"/>
    </location>
</feature>
<dbReference type="EMBL" id="JBHFFA010000001">
    <property type="protein sequence ID" value="KAL2650186.1"/>
    <property type="molecule type" value="Genomic_DNA"/>
</dbReference>
<name>A0ABD1ZGX7_9MARC</name>
<dbReference type="InterPro" id="IPR038511">
    <property type="entry name" value="TAP42/TAP46-like_sf"/>
</dbReference>
<dbReference type="PANTHER" id="PTHR10933:SF9">
    <property type="entry name" value="IMMUNOGLOBULIN-BINDING PROTEIN 1"/>
    <property type="match status" value="1"/>
</dbReference>
<evidence type="ECO:0000313" key="3">
    <source>
        <dbReference type="Proteomes" id="UP001605036"/>
    </source>
</evidence>
<evidence type="ECO:0000256" key="1">
    <source>
        <dbReference type="SAM" id="MobiDB-lite"/>
    </source>
</evidence>
<evidence type="ECO:0000313" key="2">
    <source>
        <dbReference type="EMBL" id="KAL2650186.1"/>
    </source>
</evidence>
<sequence length="406" mass="45939">MGEELGEDAALPALFERAVQLYNLSQTSTLSAEQVSGAVGLLESCQEKIEQLGLFSANEEKEDISTADLKYLLVPFYLADLSEKVQSPDRLQLVRTSLSYLRAFIRRCDNYNLVPEGELEALTRDTPGSAELRRMEKVARFKRQRAAEAKLQEIKERRERRRRSTQAAGKTSTLEHGEENLPDEDDEEEREAQFAQLSFLLCKAFDQVDVLKKEEDMLVGVQDLQSKKGHDVITRSMLDERHARAELWHKQAAASSNTIIRNPALAAAAYGQDVIEGRAPVIRDIYHDPRPQQSKPLLFGPASVLQGSMSTDRERMVAEVFQPSHRLPTMSIEQAGLAEMELMRKWNEQNAKLREEANSSWHIEKKQPGEDEGSDDEAAEYKARAWDDWKDENPRGAGNTSSKPVR</sequence>
<dbReference type="PANTHER" id="PTHR10933">
    <property type="entry name" value="IMMUNOGLOBULIN-BINDING PROTEIN 1"/>
    <property type="match status" value="1"/>
</dbReference>
<evidence type="ECO:0008006" key="4">
    <source>
        <dbReference type="Google" id="ProtNLM"/>
    </source>
</evidence>
<feature type="compositionally biased region" description="Basic and acidic residues" evidence="1">
    <location>
        <begin position="379"/>
        <end position="394"/>
    </location>
</feature>
<dbReference type="Proteomes" id="UP001605036">
    <property type="component" value="Unassembled WGS sequence"/>
</dbReference>